<proteinExistence type="predicted"/>
<dbReference type="Gene3D" id="3.40.50.1820">
    <property type="entry name" value="alpha/beta hydrolase"/>
    <property type="match status" value="1"/>
</dbReference>
<dbReference type="RefSeq" id="WP_061574125.1">
    <property type="nucleotide sequence ID" value="NZ_LQYI01000005.1"/>
</dbReference>
<evidence type="ECO:0000313" key="2">
    <source>
        <dbReference type="EMBL" id="KYC73655.1"/>
    </source>
</evidence>
<dbReference type="SUPFAM" id="SSF53474">
    <property type="entry name" value="alpha/beta-Hydrolases"/>
    <property type="match status" value="1"/>
</dbReference>
<dbReference type="InterPro" id="IPR029058">
    <property type="entry name" value="AB_hydrolase_fold"/>
</dbReference>
<name>A0A150KIU9_HEYCO</name>
<dbReference type="PANTHER" id="PTHR43798">
    <property type="entry name" value="MONOACYLGLYCEROL LIPASE"/>
    <property type="match status" value="1"/>
</dbReference>
<dbReference type="Proteomes" id="UP000075304">
    <property type="component" value="Unassembled WGS sequence"/>
</dbReference>
<feature type="domain" description="AB hydrolase-1" evidence="1">
    <location>
        <begin position="23"/>
        <end position="239"/>
    </location>
</feature>
<sequence>MLPLWKVNGTSLYYEVCGQGTSLVFIHSLGLTHEMFEIQKNYFKQSYQTVFLDLRGNGQSGNLKVPVGRVIETQCEDLSLLLGYLGIKKAVIVGVSYGGIIAQKFSNLYPNQVSAIVISDCLSINVRTTMLGKFVSMIDLISSLSYYLPGEFFLRSMKITYYKWDLAYRAIRKGMLQKRSGEWYKQRLAVRGIDFTPFLPQIKVPALCIAGDHSYPVIRQMNETAGLLSNARLQVIEDSCNPSNLCQPQRFNEIVQCFLEDNHLNKGANNYMQGY</sequence>
<evidence type="ECO:0000313" key="3">
    <source>
        <dbReference type="Proteomes" id="UP000075304"/>
    </source>
</evidence>
<dbReference type="Pfam" id="PF00561">
    <property type="entry name" value="Abhydrolase_1"/>
    <property type="match status" value="1"/>
</dbReference>
<dbReference type="AlphaFoldDB" id="A0A150KIU9"/>
<comment type="caution">
    <text evidence="2">The sequence shown here is derived from an EMBL/GenBank/DDBJ whole genome shotgun (WGS) entry which is preliminary data.</text>
</comment>
<dbReference type="EMBL" id="LQYI01000005">
    <property type="protein sequence ID" value="KYC73655.1"/>
    <property type="molecule type" value="Genomic_DNA"/>
</dbReference>
<reference evidence="2 3" key="1">
    <citation type="submission" date="2016-01" db="EMBL/GenBank/DDBJ databases">
        <title>Genome Sequences of Twelve Sporeforming Bacillus Species Isolated from Foods.</title>
        <authorList>
            <person name="Berendsen E.M."/>
            <person name="Wells-Bennik M.H."/>
            <person name="Krawcyk A.O."/>
            <person name="De Jong A."/>
            <person name="Holsappel S."/>
            <person name="Eijlander R.T."/>
            <person name="Kuipers O.P."/>
        </authorList>
    </citation>
    <scope>NUCLEOTIDE SEQUENCE [LARGE SCALE GENOMIC DNA]</scope>
    <source>
        <strain evidence="2 3">B4099</strain>
    </source>
</reference>
<organism evidence="2 3">
    <name type="scientific">Heyndrickxia coagulans</name>
    <name type="common">Weizmannia coagulans</name>
    <dbReference type="NCBI Taxonomy" id="1398"/>
    <lineage>
        <taxon>Bacteria</taxon>
        <taxon>Bacillati</taxon>
        <taxon>Bacillota</taxon>
        <taxon>Bacilli</taxon>
        <taxon>Bacillales</taxon>
        <taxon>Bacillaceae</taxon>
        <taxon>Heyndrickxia</taxon>
    </lineage>
</organism>
<protein>
    <recommendedName>
        <fullName evidence="1">AB hydrolase-1 domain-containing protein</fullName>
    </recommendedName>
</protein>
<dbReference type="PATRIC" id="fig|1398.25.peg.2597"/>
<evidence type="ECO:0000259" key="1">
    <source>
        <dbReference type="Pfam" id="PF00561"/>
    </source>
</evidence>
<accession>A0A150KIU9</accession>
<gene>
    <name evidence="2" type="ORF">B4099_2142</name>
</gene>
<dbReference type="InterPro" id="IPR050266">
    <property type="entry name" value="AB_hydrolase_sf"/>
</dbReference>
<dbReference type="InterPro" id="IPR000073">
    <property type="entry name" value="AB_hydrolase_1"/>
</dbReference>